<accession>A0A4Y6USY3</accession>
<evidence type="ECO:0000313" key="1">
    <source>
        <dbReference type="EMBL" id="QDH19437.1"/>
    </source>
</evidence>
<keyword evidence="2" id="KW-1185">Reference proteome</keyword>
<reference evidence="1 2" key="1">
    <citation type="submission" date="2019-06" db="EMBL/GenBank/DDBJ databases">
        <title>Saccharibacillus brassicae sp. nov., an endophytic bacterium isolated from Chinese cabbage seeds (Brassica pekinensis).</title>
        <authorList>
            <person name="Jiang L."/>
            <person name="Lee J."/>
            <person name="Kim S.W."/>
        </authorList>
    </citation>
    <scope>NUCLEOTIDE SEQUENCE [LARGE SCALE GENOMIC DNA]</scope>
    <source>
        <strain evidence="2">KCTC 43072 / ATSA2</strain>
    </source>
</reference>
<dbReference type="RefSeq" id="WP_141445826.1">
    <property type="nucleotide sequence ID" value="NZ_CP041217.1"/>
</dbReference>
<protein>
    <submittedName>
        <fullName evidence="1">Uncharacterized protein</fullName>
    </submittedName>
</protein>
<dbReference type="PROSITE" id="PS51257">
    <property type="entry name" value="PROKAR_LIPOPROTEIN"/>
    <property type="match status" value="1"/>
</dbReference>
<dbReference type="AlphaFoldDB" id="A0A4Y6USY3"/>
<organism evidence="1 2">
    <name type="scientific">Saccharibacillus brassicae</name>
    <dbReference type="NCBI Taxonomy" id="2583377"/>
    <lineage>
        <taxon>Bacteria</taxon>
        <taxon>Bacillati</taxon>
        <taxon>Bacillota</taxon>
        <taxon>Bacilli</taxon>
        <taxon>Bacillales</taxon>
        <taxon>Paenibacillaceae</taxon>
        <taxon>Saccharibacillus</taxon>
    </lineage>
</organism>
<gene>
    <name evidence="1" type="ORF">FFV09_00320</name>
</gene>
<dbReference type="KEGG" id="saca:FFV09_00320"/>
<dbReference type="Proteomes" id="UP000316968">
    <property type="component" value="Chromosome"/>
</dbReference>
<dbReference type="OrthoDB" id="2608048at2"/>
<dbReference type="EMBL" id="CP041217">
    <property type="protein sequence ID" value="QDH19437.1"/>
    <property type="molecule type" value="Genomic_DNA"/>
</dbReference>
<sequence length="138" mass="15755">MKIAIFMNLILLGFIFGCSGQDKVISQEEFLSHFKSSLVEQGVEVEQRAESKSNVIKDKTVIPFAVSPSEKHPDGISVFVFDSSKEAKKAMREAQISVTTETRVREYRNKNIVVFYYMNDIILPKYEKEVEKAVKSIK</sequence>
<name>A0A4Y6USY3_SACBS</name>
<evidence type="ECO:0000313" key="2">
    <source>
        <dbReference type="Proteomes" id="UP000316968"/>
    </source>
</evidence>
<proteinExistence type="predicted"/>